<dbReference type="Proteomes" id="UP000800094">
    <property type="component" value="Unassembled WGS sequence"/>
</dbReference>
<dbReference type="RefSeq" id="XP_033686143.1">
    <property type="nucleotide sequence ID" value="XM_033835442.1"/>
</dbReference>
<gene>
    <name evidence="14" type="ORF">BU26DRAFT_603605</name>
</gene>
<evidence type="ECO:0000256" key="12">
    <source>
        <dbReference type="SAM" id="Phobius"/>
    </source>
</evidence>
<comment type="catalytic activity">
    <reaction evidence="9">
        <text>L-seryl-[protein] + UDP-N-acetyl-alpha-D-glucosamine = 3-O-(N-acetyl-beta-D-glucosaminyl)-L-seryl-[protein] + UDP + H(+)</text>
        <dbReference type="Rhea" id="RHEA:48904"/>
        <dbReference type="Rhea" id="RHEA-COMP:9863"/>
        <dbReference type="Rhea" id="RHEA-COMP:12251"/>
        <dbReference type="ChEBI" id="CHEBI:15378"/>
        <dbReference type="ChEBI" id="CHEBI:29999"/>
        <dbReference type="ChEBI" id="CHEBI:57705"/>
        <dbReference type="ChEBI" id="CHEBI:58223"/>
        <dbReference type="ChEBI" id="CHEBI:90838"/>
        <dbReference type="EC" id="2.4.1.255"/>
    </reaction>
</comment>
<dbReference type="AlphaFoldDB" id="A0A6A6ILP6"/>
<keyword evidence="6" id="KW-0325">Glycoprotein</keyword>
<evidence type="ECO:0000256" key="8">
    <source>
        <dbReference type="ARBA" id="ARBA00042574"/>
    </source>
</evidence>
<feature type="domain" description="Glycosyltransferase 61 catalytic" evidence="13">
    <location>
        <begin position="272"/>
        <end position="462"/>
    </location>
</feature>
<evidence type="ECO:0000313" key="15">
    <source>
        <dbReference type="Proteomes" id="UP000800094"/>
    </source>
</evidence>
<protein>
    <recommendedName>
        <fullName evidence="7">EGF domain-specific O-linked N-acetylglucosamine transferase</fullName>
        <ecNumber evidence="1">2.4.1.255</ecNumber>
    </recommendedName>
    <alternativeName>
        <fullName evidence="8">Extracellular O-linked N-acetylglucosamine transferase</fullName>
    </alternativeName>
</protein>
<keyword evidence="12" id="KW-0812">Transmembrane</keyword>
<evidence type="ECO:0000256" key="2">
    <source>
        <dbReference type="ARBA" id="ARBA00022676"/>
    </source>
</evidence>
<keyword evidence="12" id="KW-1133">Transmembrane helix</keyword>
<sequence>MLVSSLGSSRLRWLYALLCVGLLYVTLSWLYTGHAYVLPSGDPDSERFEGATWQERLGKQKDRIASTLKTWLPKPHNSTEPLPPLPSDYDYERAQPEFCQKRFGLDYLYDLRDTATQYCTDDSSSPMTCFRSRLHFPLRTDTFCVAKNAHFNAGEKKVELGCKQRQFSEEEKAANVPTVDEFCDYNNWMGVGPWYIFNETITLLNDSKSAAGRLPSASPGGRAKHKFTILIKRDWPLNLWHFTVDLISMVLSLDVLQMTIDPATEEPFFQPDDEENTQIIILDGREDGPFLDAWNKFARLPIRRIEHISADEDLGTIIVPLPGVSNPMWYGCWRYHNCQQAWHWLRTFRNRMLQRYGLIDSVREMKPYAENPEEPSQMFPDWNEKIVVTVIRRKGSRQLVNQQECIDALKKAFPDIQVNVYDFAQLDFAAQLNVTHNTNVLVGVHGAGMMHTIYLRPGSAVVEIQPQSNTFQGHRNFARGLELEYYMTHGKDAKTEEELREEEEAERAGKDERSVAVAGGLQKRYDWQTNNVMVEPDRFVRLVGAAIYAVYGKRDDTEDVM</sequence>
<dbReference type="PANTHER" id="PTHR20961:SF148">
    <property type="entry name" value="EGF DOMAIN-SPECIFIC O-LINKED N-ACETYLGLUCOSAMINE TRANSFERASE"/>
    <property type="match status" value="1"/>
</dbReference>
<dbReference type="InterPro" id="IPR049625">
    <property type="entry name" value="Glyco_transf_61_cat"/>
</dbReference>
<dbReference type="OrthoDB" id="529273at2759"/>
<evidence type="ECO:0000256" key="10">
    <source>
        <dbReference type="ARBA" id="ARBA00049432"/>
    </source>
</evidence>
<keyword evidence="5" id="KW-0256">Endoplasmic reticulum</keyword>
<dbReference type="InterPro" id="IPR007657">
    <property type="entry name" value="Glycosyltransferase_61"/>
</dbReference>
<evidence type="ECO:0000256" key="3">
    <source>
        <dbReference type="ARBA" id="ARBA00022679"/>
    </source>
</evidence>
<keyword evidence="12" id="KW-0472">Membrane</keyword>
<dbReference type="Pfam" id="PF04577">
    <property type="entry name" value="Glyco_transf_61"/>
    <property type="match status" value="1"/>
</dbReference>
<accession>A0A6A6ILP6</accession>
<keyword evidence="2" id="KW-0328">Glycosyltransferase</keyword>
<keyword evidence="4" id="KW-0732">Signal</keyword>
<reference evidence="14" key="1">
    <citation type="journal article" date="2020" name="Stud. Mycol.">
        <title>101 Dothideomycetes genomes: a test case for predicting lifestyles and emergence of pathogens.</title>
        <authorList>
            <person name="Haridas S."/>
            <person name="Albert R."/>
            <person name="Binder M."/>
            <person name="Bloem J."/>
            <person name="Labutti K."/>
            <person name="Salamov A."/>
            <person name="Andreopoulos B."/>
            <person name="Baker S."/>
            <person name="Barry K."/>
            <person name="Bills G."/>
            <person name="Bluhm B."/>
            <person name="Cannon C."/>
            <person name="Castanera R."/>
            <person name="Culley D."/>
            <person name="Daum C."/>
            <person name="Ezra D."/>
            <person name="Gonzalez J."/>
            <person name="Henrissat B."/>
            <person name="Kuo A."/>
            <person name="Liang C."/>
            <person name="Lipzen A."/>
            <person name="Lutzoni F."/>
            <person name="Magnuson J."/>
            <person name="Mondo S."/>
            <person name="Nolan M."/>
            <person name="Ohm R."/>
            <person name="Pangilinan J."/>
            <person name="Park H.-J."/>
            <person name="Ramirez L."/>
            <person name="Alfaro M."/>
            <person name="Sun H."/>
            <person name="Tritt A."/>
            <person name="Yoshinaga Y."/>
            <person name="Zwiers L.-H."/>
            <person name="Turgeon B."/>
            <person name="Goodwin S."/>
            <person name="Spatafora J."/>
            <person name="Crous P."/>
            <person name="Grigoriev I."/>
        </authorList>
    </citation>
    <scope>NUCLEOTIDE SEQUENCE</scope>
    <source>
        <strain evidence="14">CBS 122368</strain>
    </source>
</reference>
<evidence type="ECO:0000256" key="7">
    <source>
        <dbReference type="ARBA" id="ARBA00040944"/>
    </source>
</evidence>
<dbReference type="GeneID" id="54588772"/>
<evidence type="ECO:0000256" key="9">
    <source>
        <dbReference type="ARBA" id="ARBA00048317"/>
    </source>
</evidence>
<comment type="catalytic activity">
    <reaction evidence="10">
        <text>L-threonyl-[protein] + UDP-N-acetyl-alpha-D-glucosamine = 3-O-(N-acetyl-beta-D-glucosaminyl)-L-threonyl-[protein] + UDP + H(+)</text>
        <dbReference type="Rhea" id="RHEA:48908"/>
        <dbReference type="Rhea" id="RHEA-COMP:11060"/>
        <dbReference type="Rhea" id="RHEA-COMP:12252"/>
        <dbReference type="ChEBI" id="CHEBI:15378"/>
        <dbReference type="ChEBI" id="CHEBI:30013"/>
        <dbReference type="ChEBI" id="CHEBI:57705"/>
        <dbReference type="ChEBI" id="CHEBI:58223"/>
        <dbReference type="ChEBI" id="CHEBI:90840"/>
        <dbReference type="EC" id="2.4.1.255"/>
    </reaction>
</comment>
<dbReference type="EC" id="2.4.1.255" evidence="1"/>
<organism evidence="14 15">
    <name type="scientific">Trematosphaeria pertusa</name>
    <dbReference type="NCBI Taxonomy" id="390896"/>
    <lineage>
        <taxon>Eukaryota</taxon>
        <taxon>Fungi</taxon>
        <taxon>Dikarya</taxon>
        <taxon>Ascomycota</taxon>
        <taxon>Pezizomycotina</taxon>
        <taxon>Dothideomycetes</taxon>
        <taxon>Pleosporomycetidae</taxon>
        <taxon>Pleosporales</taxon>
        <taxon>Massarineae</taxon>
        <taxon>Trematosphaeriaceae</taxon>
        <taxon>Trematosphaeria</taxon>
    </lineage>
</organism>
<feature type="region of interest" description="Disordered" evidence="11">
    <location>
        <begin position="492"/>
        <end position="514"/>
    </location>
</feature>
<proteinExistence type="predicted"/>
<evidence type="ECO:0000256" key="6">
    <source>
        <dbReference type="ARBA" id="ARBA00023180"/>
    </source>
</evidence>
<evidence type="ECO:0000256" key="4">
    <source>
        <dbReference type="ARBA" id="ARBA00022729"/>
    </source>
</evidence>
<name>A0A6A6ILP6_9PLEO</name>
<evidence type="ECO:0000313" key="14">
    <source>
        <dbReference type="EMBL" id="KAF2251139.1"/>
    </source>
</evidence>
<evidence type="ECO:0000256" key="11">
    <source>
        <dbReference type="SAM" id="MobiDB-lite"/>
    </source>
</evidence>
<evidence type="ECO:0000259" key="13">
    <source>
        <dbReference type="Pfam" id="PF04577"/>
    </source>
</evidence>
<dbReference type="PANTHER" id="PTHR20961">
    <property type="entry name" value="GLYCOSYLTRANSFERASE"/>
    <property type="match status" value="1"/>
</dbReference>
<evidence type="ECO:0000256" key="5">
    <source>
        <dbReference type="ARBA" id="ARBA00022824"/>
    </source>
</evidence>
<evidence type="ECO:0000256" key="1">
    <source>
        <dbReference type="ARBA" id="ARBA00011970"/>
    </source>
</evidence>
<dbReference type="EMBL" id="ML987193">
    <property type="protein sequence ID" value="KAF2251139.1"/>
    <property type="molecule type" value="Genomic_DNA"/>
</dbReference>
<feature type="transmembrane region" description="Helical" evidence="12">
    <location>
        <begin position="12"/>
        <end position="31"/>
    </location>
</feature>
<keyword evidence="3 14" id="KW-0808">Transferase</keyword>
<keyword evidence="15" id="KW-1185">Reference proteome</keyword>
<dbReference type="GO" id="GO:0097363">
    <property type="term" value="F:protein O-acetylglucosaminyltransferase activity"/>
    <property type="evidence" value="ECO:0007669"/>
    <property type="project" value="UniProtKB-EC"/>
</dbReference>